<dbReference type="Gene3D" id="3.30.1540.10">
    <property type="entry name" value="formyl-coa transferase, domain 3"/>
    <property type="match status" value="1"/>
</dbReference>
<evidence type="ECO:0000313" key="3">
    <source>
        <dbReference type="EMBL" id="NKE18913.1"/>
    </source>
</evidence>
<evidence type="ECO:0000256" key="1">
    <source>
        <dbReference type="ARBA" id="ARBA00022679"/>
    </source>
</evidence>
<dbReference type="InterPro" id="IPR023606">
    <property type="entry name" value="CoA-Trfase_III_dom_1_sf"/>
</dbReference>
<evidence type="ECO:0000313" key="4">
    <source>
        <dbReference type="Proteomes" id="UP000746741"/>
    </source>
</evidence>
<dbReference type="Proteomes" id="UP000746741">
    <property type="component" value="Unassembled WGS sequence"/>
</dbReference>
<dbReference type="PANTHER" id="PTHR48207">
    <property type="entry name" value="SUCCINATE--HYDROXYMETHYLGLUTARATE COA-TRANSFERASE"/>
    <property type="match status" value="1"/>
</dbReference>
<organism evidence="2 5">
    <name type="scientific">Neoroseomonas oryzicola</name>
    <dbReference type="NCBI Taxonomy" id="535904"/>
    <lineage>
        <taxon>Bacteria</taxon>
        <taxon>Pseudomonadati</taxon>
        <taxon>Pseudomonadota</taxon>
        <taxon>Alphaproteobacteria</taxon>
        <taxon>Acetobacterales</taxon>
        <taxon>Acetobacteraceae</taxon>
        <taxon>Neoroseomonas</taxon>
    </lineage>
</organism>
<dbReference type="Pfam" id="PF02515">
    <property type="entry name" value="CoA_transf_3"/>
    <property type="match status" value="1"/>
</dbReference>
<name>A0A9X9WBE7_9PROT</name>
<protein>
    <submittedName>
        <fullName evidence="2">CoA transferase</fullName>
    </submittedName>
</protein>
<dbReference type="Proteomes" id="UP001138708">
    <property type="component" value="Unassembled WGS sequence"/>
</dbReference>
<comment type="caution">
    <text evidence="2">The sequence shown here is derived from an EMBL/GenBank/DDBJ whole genome shotgun (WGS) entry which is preliminary data.</text>
</comment>
<dbReference type="GO" id="GO:0008410">
    <property type="term" value="F:CoA-transferase activity"/>
    <property type="evidence" value="ECO:0007669"/>
    <property type="project" value="TreeGrafter"/>
</dbReference>
<gene>
    <name evidence="3" type="ORF">GWK15_18305</name>
    <name evidence="2" type="ORF">GXW75_00240</name>
</gene>
<dbReference type="SUPFAM" id="SSF89796">
    <property type="entry name" value="CoA-transferase family III (CaiB/BaiF)"/>
    <property type="match status" value="1"/>
</dbReference>
<dbReference type="Gene3D" id="3.40.50.10540">
    <property type="entry name" value="Crotonobetainyl-coa:carnitine coa-transferase, domain 1"/>
    <property type="match status" value="1"/>
</dbReference>
<reference evidence="2" key="3">
    <citation type="journal article" date="2021" name="Syst. Appl. Microbiol.">
        <title>Roseomonas hellenica sp. nov., isolated from roots of wild-growing Alkanna tinctoria.</title>
        <authorList>
            <person name="Rat A."/>
            <person name="Naranjo H.D."/>
            <person name="Lebbe L."/>
            <person name="Cnockaert M."/>
            <person name="Krigas N."/>
            <person name="Grigoriadou K."/>
            <person name="Maloupa E."/>
            <person name="Willems A."/>
        </authorList>
    </citation>
    <scope>NUCLEOTIDE SEQUENCE</scope>
    <source>
        <strain evidence="2">LMG 31161</strain>
    </source>
</reference>
<dbReference type="InterPro" id="IPR044855">
    <property type="entry name" value="CoA-Trfase_III_dom3_sf"/>
</dbReference>
<dbReference type="InterPro" id="IPR050483">
    <property type="entry name" value="CoA-transferase_III_domain"/>
</dbReference>
<dbReference type="InterPro" id="IPR003673">
    <property type="entry name" value="CoA-Trfase_fam_III"/>
</dbReference>
<evidence type="ECO:0000313" key="5">
    <source>
        <dbReference type="Proteomes" id="UP001138708"/>
    </source>
</evidence>
<dbReference type="EMBL" id="JAAEDK010000001">
    <property type="protein sequence ID" value="MBR0657657.1"/>
    <property type="molecule type" value="Genomic_DNA"/>
</dbReference>
<reference evidence="3 4" key="2">
    <citation type="submission" date="2020-02" db="EMBL/GenBank/DDBJ databases">
        <authorList>
            <person name="Sun Q."/>
            <person name="Inoue M."/>
        </authorList>
    </citation>
    <scope>NUCLEOTIDE SEQUENCE [LARGE SCALE GENOMIC DNA]</scope>
    <source>
        <strain evidence="3 4">KCTC 22478</strain>
    </source>
</reference>
<reference evidence="2" key="1">
    <citation type="submission" date="2020-01" db="EMBL/GenBank/DDBJ databases">
        <authorList>
            <person name="Rat A."/>
        </authorList>
    </citation>
    <scope>NUCLEOTIDE SEQUENCE</scope>
    <source>
        <strain evidence="2">LMG 31161</strain>
    </source>
</reference>
<keyword evidence="1 2" id="KW-0808">Transferase</keyword>
<proteinExistence type="predicted"/>
<accession>A0A9X9WBE7</accession>
<dbReference type="PANTHER" id="PTHR48207:SF3">
    <property type="entry name" value="SUCCINATE--HYDROXYMETHYLGLUTARATE COA-TRANSFERASE"/>
    <property type="match status" value="1"/>
</dbReference>
<sequence>MRTIIVQAVAGEAHGVGPFARHASLCRRVPRVTPLAGIRVLDFSKVLAGPLCAQWLGDLGAEVTKIEPPRGGDDTRGWPPFRGGVGAVFLSANRNKKSLALDLKTEAGRDAARRMAAQADVLIESYATGVADRLGIGAEEMRALNPRLVYCSISGFGRTGPLKDGLGYDVILQAFSGIMAMTGERGGGPARSPFSPIDQSTGMNAFSGILAALLERHRTGQGCRLEVSLFETAAALLGYNFQIFWEKGSLPEKCGSGHESLCPYQAFDAADRPVLIGIANDNLWRRFTAGVERPELAEDPRFRTNADRVANFAETVAVLQAIVATRRADDWVEFCLRIGIPCAAVNTIADMLAHPHMAARGMVMDYDHPQLGPLKTMAQPIQFDGRKRTVGSPPPMLGQHSAEALASYGFGADEIAGLRAAGALGTS</sequence>
<keyword evidence="4" id="KW-1185">Reference proteome</keyword>
<dbReference type="AlphaFoldDB" id="A0A9X9WBE7"/>
<evidence type="ECO:0000313" key="2">
    <source>
        <dbReference type="EMBL" id="MBR0657657.1"/>
    </source>
</evidence>
<dbReference type="EMBL" id="JAAVUP010000006">
    <property type="protein sequence ID" value="NKE18913.1"/>
    <property type="molecule type" value="Genomic_DNA"/>
</dbReference>